<evidence type="ECO:0000313" key="14">
    <source>
        <dbReference type="EMBL" id="NXK45669.1"/>
    </source>
</evidence>
<dbReference type="FunFam" id="3.30.160.60:FF:000443">
    <property type="entry name" value="Zinc finger protein 41"/>
    <property type="match status" value="1"/>
</dbReference>
<dbReference type="SUPFAM" id="SSF57667">
    <property type="entry name" value="beta-beta-alpha zinc fingers"/>
    <property type="match status" value="2"/>
</dbReference>
<gene>
    <name evidence="14" type="primary">Znf329</name>
    <name evidence="14" type="ORF">CHATOR_R00053</name>
</gene>
<feature type="region of interest" description="Disordered" evidence="12">
    <location>
        <begin position="63"/>
        <end position="85"/>
    </location>
</feature>
<keyword evidence="4" id="KW-0677">Repeat</keyword>
<proteinExistence type="inferred from homology"/>
<dbReference type="Gene3D" id="3.30.160.60">
    <property type="entry name" value="Classic Zinc Finger"/>
    <property type="match status" value="4"/>
</dbReference>
<organism evidence="14 15">
    <name type="scientific">Chauna torquata</name>
    <name type="common">Southern screamer</name>
    <dbReference type="NCBI Taxonomy" id="30388"/>
    <lineage>
        <taxon>Eukaryota</taxon>
        <taxon>Metazoa</taxon>
        <taxon>Chordata</taxon>
        <taxon>Craniata</taxon>
        <taxon>Vertebrata</taxon>
        <taxon>Euteleostomi</taxon>
        <taxon>Archelosauria</taxon>
        <taxon>Archosauria</taxon>
        <taxon>Dinosauria</taxon>
        <taxon>Saurischia</taxon>
        <taxon>Theropoda</taxon>
        <taxon>Coelurosauria</taxon>
        <taxon>Aves</taxon>
        <taxon>Neognathae</taxon>
        <taxon>Galloanserae</taxon>
        <taxon>Anseriformes</taxon>
        <taxon>Anhimidae</taxon>
        <taxon>Chauna</taxon>
    </lineage>
</organism>
<dbReference type="GO" id="GO:0032502">
    <property type="term" value="P:developmental process"/>
    <property type="evidence" value="ECO:0007669"/>
    <property type="project" value="UniProtKB-ARBA"/>
</dbReference>
<dbReference type="FunFam" id="3.30.160.60:FF:000100">
    <property type="entry name" value="Zinc finger 45-like"/>
    <property type="match status" value="1"/>
</dbReference>
<dbReference type="SMART" id="SM00355">
    <property type="entry name" value="ZnF_C2H2"/>
    <property type="match status" value="4"/>
</dbReference>
<dbReference type="GO" id="GO:0008270">
    <property type="term" value="F:zinc ion binding"/>
    <property type="evidence" value="ECO:0007669"/>
    <property type="project" value="UniProtKB-KW"/>
</dbReference>
<evidence type="ECO:0000256" key="11">
    <source>
        <dbReference type="PROSITE-ProRule" id="PRU00042"/>
    </source>
</evidence>
<keyword evidence="8" id="KW-0238">DNA-binding</keyword>
<dbReference type="EMBL" id="VXAL01002749">
    <property type="protein sequence ID" value="NXK45669.1"/>
    <property type="molecule type" value="Genomic_DNA"/>
</dbReference>
<feature type="non-terminal residue" evidence="14">
    <location>
        <position position="250"/>
    </location>
</feature>
<evidence type="ECO:0000256" key="10">
    <source>
        <dbReference type="ARBA" id="ARBA00023242"/>
    </source>
</evidence>
<comment type="caution">
    <text evidence="14">The sequence shown here is derived from an EMBL/GenBank/DDBJ whole genome shotgun (WGS) entry which is preliminary data.</text>
</comment>
<dbReference type="AlphaFoldDB" id="A0A7L0JPN2"/>
<keyword evidence="9" id="KW-0804">Transcription</keyword>
<sequence length="250" mass="28652">MADPVELWESSSSQLNWPQPEQPPQNEAEESKESELKYNLPAVVKEDHQVLQELVVDRLGEEVENHEQEGHGQAEEHKVSSGGQRENICQNDDLGCQKGEKSQNASLKIAFEDKLVVMSRKRCRNVREFQDIVVSGRTSAGQKPYQCPVCRKSFNRSSNLLQHQRIHIAEKPYKCTQCWKSFSRNSALTQHQEVHWGERKFECSKCGDHFTRSSSLILHQKTHKGEKPYLCTECGQRFRSAPELVAHQGL</sequence>
<feature type="domain" description="C2H2-type" evidence="13">
    <location>
        <begin position="201"/>
        <end position="228"/>
    </location>
</feature>
<feature type="domain" description="C2H2-type" evidence="13">
    <location>
        <begin position="173"/>
        <end position="200"/>
    </location>
</feature>
<dbReference type="PANTHER" id="PTHR23226:SF416">
    <property type="entry name" value="FI01424P"/>
    <property type="match status" value="1"/>
</dbReference>
<name>A0A7L0JPN2_CHATO</name>
<comment type="similarity">
    <text evidence="2">Belongs to the krueppel C2H2-type zinc-finger protein family.</text>
</comment>
<keyword evidence="10" id="KW-0539">Nucleus</keyword>
<dbReference type="PROSITE" id="PS00028">
    <property type="entry name" value="ZINC_FINGER_C2H2_1"/>
    <property type="match status" value="3"/>
</dbReference>
<comment type="subcellular location">
    <subcellularLocation>
        <location evidence="1">Nucleus</location>
    </subcellularLocation>
</comment>
<dbReference type="Proteomes" id="UP000537522">
    <property type="component" value="Unassembled WGS sequence"/>
</dbReference>
<dbReference type="InterPro" id="IPR036236">
    <property type="entry name" value="Znf_C2H2_sf"/>
</dbReference>
<keyword evidence="3" id="KW-0479">Metal-binding</keyword>
<keyword evidence="15" id="KW-1185">Reference proteome</keyword>
<evidence type="ECO:0000256" key="9">
    <source>
        <dbReference type="ARBA" id="ARBA00023163"/>
    </source>
</evidence>
<dbReference type="Pfam" id="PF00096">
    <property type="entry name" value="zf-C2H2"/>
    <property type="match status" value="4"/>
</dbReference>
<evidence type="ECO:0000256" key="5">
    <source>
        <dbReference type="ARBA" id="ARBA00022771"/>
    </source>
</evidence>
<dbReference type="GO" id="GO:0000978">
    <property type="term" value="F:RNA polymerase II cis-regulatory region sequence-specific DNA binding"/>
    <property type="evidence" value="ECO:0007669"/>
    <property type="project" value="TreeGrafter"/>
</dbReference>
<feature type="compositionally biased region" description="Basic and acidic residues" evidence="12">
    <location>
        <begin position="63"/>
        <end position="79"/>
    </location>
</feature>
<dbReference type="InterPro" id="IPR013087">
    <property type="entry name" value="Znf_C2H2_type"/>
</dbReference>
<dbReference type="GO" id="GO:0031981">
    <property type="term" value="C:nuclear lumen"/>
    <property type="evidence" value="ECO:0007669"/>
    <property type="project" value="UniProtKB-ARBA"/>
</dbReference>
<feature type="domain" description="C2H2-type" evidence="13">
    <location>
        <begin position="145"/>
        <end position="172"/>
    </location>
</feature>
<evidence type="ECO:0000256" key="3">
    <source>
        <dbReference type="ARBA" id="ARBA00022723"/>
    </source>
</evidence>
<evidence type="ECO:0000256" key="2">
    <source>
        <dbReference type="ARBA" id="ARBA00006991"/>
    </source>
</evidence>
<dbReference type="PROSITE" id="PS50157">
    <property type="entry name" value="ZINC_FINGER_C2H2_2"/>
    <property type="match status" value="4"/>
</dbReference>
<dbReference type="PANTHER" id="PTHR23226">
    <property type="entry name" value="ZINC FINGER AND SCAN DOMAIN-CONTAINING"/>
    <property type="match status" value="1"/>
</dbReference>
<reference evidence="14 15" key="1">
    <citation type="submission" date="2019-09" db="EMBL/GenBank/DDBJ databases">
        <title>Bird 10,000 Genomes (B10K) Project - Family phase.</title>
        <authorList>
            <person name="Zhang G."/>
        </authorList>
    </citation>
    <scope>NUCLEOTIDE SEQUENCE [LARGE SCALE GENOMIC DNA]</scope>
    <source>
        <strain evidence="14">B10K-DU-011-36</strain>
        <tissue evidence="14">Muscle</tissue>
    </source>
</reference>
<evidence type="ECO:0000256" key="12">
    <source>
        <dbReference type="SAM" id="MobiDB-lite"/>
    </source>
</evidence>
<dbReference type="FunFam" id="3.30.160.60:FF:000001">
    <property type="entry name" value="Zinc finger protein 1 homolog"/>
    <property type="match status" value="1"/>
</dbReference>
<keyword evidence="6" id="KW-0862">Zinc</keyword>
<evidence type="ECO:0000313" key="15">
    <source>
        <dbReference type="Proteomes" id="UP000537522"/>
    </source>
</evidence>
<evidence type="ECO:0000256" key="4">
    <source>
        <dbReference type="ARBA" id="ARBA00022737"/>
    </source>
</evidence>
<evidence type="ECO:0000256" key="6">
    <source>
        <dbReference type="ARBA" id="ARBA00022833"/>
    </source>
</evidence>
<dbReference type="FunFam" id="3.30.160.60:FF:000202">
    <property type="entry name" value="Zinc finger protein 574"/>
    <property type="match status" value="1"/>
</dbReference>
<dbReference type="GO" id="GO:0000981">
    <property type="term" value="F:DNA-binding transcription factor activity, RNA polymerase II-specific"/>
    <property type="evidence" value="ECO:0007669"/>
    <property type="project" value="TreeGrafter"/>
</dbReference>
<evidence type="ECO:0000256" key="8">
    <source>
        <dbReference type="ARBA" id="ARBA00023125"/>
    </source>
</evidence>
<evidence type="ECO:0000256" key="1">
    <source>
        <dbReference type="ARBA" id="ARBA00004123"/>
    </source>
</evidence>
<feature type="non-terminal residue" evidence="14">
    <location>
        <position position="1"/>
    </location>
</feature>
<evidence type="ECO:0000256" key="7">
    <source>
        <dbReference type="ARBA" id="ARBA00023015"/>
    </source>
</evidence>
<feature type="domain" description="C2H2-type" evidence="13">
    <location>
        <begin position="229"/>
        <end position="250"/>
    </location>
</feature>
<evidence type="ECO:0000259" key="13">
    <source>
        <dbReference type="PROSITE" id="PS50157"/>
    </source>
</evidence>
<keyword evidence="5 11" id="KW-0863">Zinc-finger</keyword>
<feature type="region of interest" description="Disordered" evidence="12">
    <location>
        <begin position="1"/>
        <end position="35"/>
    </location>
</feature>
<accession>A0A7L0JPN2</accession>
<keyword evidence="7" id="KW-0805">Transcription regulation</keyword>
<protein>
    <submittedName>
        <fullName evidence="14">ZN329 protein</fullName>
    </submittedName>
</protein>